<dbReference type="EMBL" id="JAADYS010000175">
    <property type="protein sequence ID" value="KAF4471704.1"/>
    <property type="molecule type" value="Genomic_DNA"/>
</dbReference>
<name>A0A8H4LM18_9HYPO</name>
<comment type="similarity">
    <text evidence="1">Belongs to the MIT1/WOR1 family.</text>
</comment>
<dbReference type="OrthoDB" id="5319641at2759"/>
<gene>
    <name evidence="2" type="ORF">FALBO_1373</name>
</gene>
<dbReference type="AlphaFoldDB" id="A0A8H4LM18"/>
<keyword evidence="3" id="KW-1185">Reference proteome</keyword>
<dbReference type="InterPro" id="IPR018608">
    <property type="entry name" value="Gti1/Pac2"/>
</dbReference>
<comment type="caution">
    <text evidence="2">The sequence shown here is derived from an EMBL/GenBank/DDBJ whole genome shotgun (WGS) entry which is preliminary data.</text>
</comment>
<evidence type="ECO:0000313" key="2">
    <source>
        <dbReference type="EMBL" id="KAF4471704.1"/>
    </source>
</evidence>
<dbReference type="PANTHER" id="PTHR28027:SF2">
    <property type="entry name" value="TRANSCRIPTIONAL REGULATOR MIT1"/>
    <property type="match status" value="1"/>
</dbReference>
<evidence type="ECO:0000256" key="1">
    <source>
        <dbReference type="ARBA" id="ARBA00008359"/>
    </source>
</evidence>
<organism evidence="2 3">
    <name type="scientific">Fusarium albosuccineum</name>
    <dbReference type="NCBI Taxonomy" id="1237068"/>
    <lineage>
        <taxon>Eukaryota</taxon>
        <taxon>Fungi</taxon>
        <taxon>Dikarya</taxon>
        <taxon>Ascomycota</taxon>
        <taxon>Pezizomycotina</taxon>
        <taxon>Sordariomycetes</taxon>
        <taxon>Hypocreomycetidae</taxon>
        <taxon>Hypocreales</taxon>
        <taxon>Nectriaceae</taxon>
        <taxon>Fusarium</taxon>
        <taxon>Fusarium decemcellulare species complex</taxon>
    </lineage>
</organism>
<dbReference type="GO" id="GO:0003677">
    <property type="term" value="F:DNA binding"/>
    <property type="evidence" value="ECO:0007669"/>
    <property type="project" value="TreeGrafter"/>
</dbReference>
<evidence type="ECO:0000313" key="3">
    <source>
        <dbReference type="Proteomes" id="UP000554235"/>
    </source>
</evidence>
<accession>A0A8H4LM18</accession>
<proteinExistence type="inferred from homology"/>
<dbReference type="Pfam" id="PF09729">
    <property type="entry name" value="Gti1_Pac2"/>
    <property type="match status" value="2"/>
</dbReference>
<reference evidence="2 3" key="1">
    <citation type="submission" date="2020-01" db="EMBL/GenBank/DDBJ databases">
        <title>Identification and distribution of gene clusters putatively required for synthesis of sphingolipid metabolism inhibitors in phylogenetically diverse species of the filamentous fungus Fusarium.</title>
        <authorList>
            <person name="Kim H.-S."/>
            <person name="Busman M."/>
            <person name="Brown D.W."/>
            <person name="Divon H."/>
            <person name="Uhlig S."/>
            <person name="Proctor R.H."/>
        </authorList>
    </citation>
    <scope>NUCLEOTIDE SEQUENCE [LARGE SCALE GENOMIC DNA]</scope>
    <source>
        <strain evidence="2 3">NRRL 20459</strain>
    </source>
</reference>
<protein>
    <submittedName>
        <fullName evidence="2">Gti1 Pac2 family</fullName>
    </submittedName>
</protein>
<dbReference type="Proteomes" id="UP000554235">
    <property type="component" value="Unassembled WGS sequence"/>
</dbReference>
<sequence length="203" mass="22835">MSASMNRPRPIFRGHIASTTDALVLFGACLSGSLKHIPRRIHNHEYQDLIRSGNVFIYEEHSSGIKIWTDGVSWSPRYSLGNFDIYRELEDPFSSAIDPGVGGKYAAHAPSSSPIDLCPLKPKGLVKKTISITLQGITHHLVSYYNVDDLLSRRLTTPTKDQTLRHTIPRPSHIASQSFQVPIGEEYNMEERQLVQLDSESFF</sequence>
<dbReference type="PANTHER" id="PTHR28027">
    <property type="entry name" value="TRANSCRIPTIONAL REGULATOR MIT1"/>
    <property type="match status" value="1"/>
</dbReference>